<comment type="subcellular location">
    <subcellularLocation>
        <location evidence="1">Mitochondrion membrane</location>
        <topology evidence="1">Multi-pass membrane protein</topology>
    </subcellularLocation>
</comment>
<feature type="compositionally biased region" description="Low complexity" evidence="11">
    <location>
        <begin position="440"/>
        <end position="460"/>
    </location>
</feature>
<evidence type="ECO:0000256" key="10">
    <source>
        <dbReference type="SAM" id="Coils"/>
    </source>
</evidence>
<keyword evidence="6" id="KW-1133">Transmembrane helix</keyword>
<comment type="caution">
    <text evidence="12">The sequence shown here is derived from an EMBL/GenBank/DDBJ whole genome shotgun (WGS) entry which is preliminary data.</text>
</comment>
<dbReference type="InterPro" id="IPR023395">
    <property type="entry name" value="MCP_dom_sf"/>
</dbReference>
<feature type="region of interest" description="Disordered" evidence="11">
    <location>
        <begin position="390"/>
        <end position="466"/>
    </location>
</feature>
<evidence type="ECO:0000256" key="5">
    <source>
        <dbReference type="ARBA" id="ARBA00022737"/>
    </source>
</evidence>
<protein>
    <submittedName>
        <fullName evidence="12">Tricarboxylate transport mitochondrial</fullName>
    </submittedName>
</protein>
<keyword evidence="5" id="KW-0677">Repeat</keyword>
<keyword evidence="13" id="KW-1185">Reference proteome</keyword>
<dbReference type="SUPFAM" id="SSF103506">
    <property type="entry name" value="Mitochondrial carrier"/>
    <property type="match status" value="1"/>
</dbReference>
<gene>
    <name evidence="12" type="ORF">Ctob_005723</name>
</gene>
<keyword evidence="8 9" id="KW-0472">Membrane</keyword>
<dbReference type="Proteomes" id="UP000037460">
    <property type="component" value="Unassembled WGS sequence"/>
</dbReference>
<dbReference type="Pfam" id="PF00153">
    <property type="entry name" value="Mito_carr"/>
    <property type="match status" value="2"/>
</dbReference>
<dbReference type="OrthoDB" id="44467at2759"/>
<keyword evidence="7" id="KW-0496">Mitochondrion</keyword>
<dbReference type="PANTHER" id="PTHR45788">
    <property type="entry name" value="SUCCINATE/FUMARATE MITOCHONDRIAL TRANSPORTER-RELATED"/>
    <property type="match status" value="1"/>
</dbReference>
<evidence type="ECO:0000256" key="9">
    <source>
        <dbReference type="PROSITE-ProRule" id="PRU00282"/>
    </source>
</evidence>
<keyword evidence="10" id="KW-0175">Coiled coil</keyword>
<evidence type="ECO:0000313" key="12">
    <source>
        <dbReference type="EMBL" id="KOO29772.1"/>
    </source>
</evidence>
<dbReference type="GO" id="GO:0071913">
    <property type="term" value="F:citrate secondary active transmembrane transporter activity"/>
    <property type="evidence" value="ECO:0007669"/>
    <property type="project" value="TreeGrafter"/>
</dbReference>
<keyword evidence="4 9" id="KW-0812">Transmembrane</keyword>
<comment type="similarity">
    <text evidence="2">Belongs to the mitochondrial carrier (TC 2.A.29) family.</text>
</comment>
<feature type="coiled-coil region" evidence="10">
    <location>
        <begin position="354"/>
        <end position="384"/>
    </location>
</feature>
<feature type="region of interest" description="Disordered" evidence="11">
    <location>
        <begin position="235"/>
        <end position="309"/>
    </location>
</feature>
<feature type="compositionally biased region" description="Basic and acidic residues" evidence="11">
    <location>
        <begin position="405"/>
        <end position="422"/>
    </location>
</feature>
<name>A0A0M0JTU2_9EUKA</name>
<feature type="repeat" description="Solcar" evidence="9">
    <location>
        <begin position="1"/>
        <end position="91"/>
    </location>
</feature>
<dbReference type="GO" id="GO:0006843">
    <property type="term" value="P:mitochondrial citrate transmembrane transport"/>
    <property type="evidence" value="ECO:0007669"/>
    <property type="project" value="TreeGrafter"/>
</dbReference>
<feature type="region of interest" description="Disordered" evidence="11">
    <location>
        <begin position="165"/>
        <end position="196"/>
    </location>
</feature>
<dbReference type="EMBL" id="JWZX01002363">
    <property type="protein sequence ID" value="KOO29772.1"/>
    <property type="molecule type" value="Genomic_DNA"/>
</dbReference>
<dbReference type="GO" id="GO:0031966">
    <property type="term" value="C:mitochondrial membrane"/>
    <property type="evidence" value="ECO:0007669"/>
    <property type="project" value="UniProtKB-SubCell"/>
</dbReference>
<evidence type="ECO:0000256" key="6">
    <source>
        <dbReference type="ARBA" id="ARBA00022989"/>
    </source>
</evidence>
<dbReference type="InterPro" id="IPR018108">
    <property type="entry name" value="MCP_transmembrane"/>
</dbReference>
<feature type="compositionally biased region" description="Basic and acidic residues" evidence="11">
    <location>
        <begin position="258"/>
        <end position="271"/>
    </location>
</feature>
<evidence type="ECO:0000256" key="4">
    <source>
        <dbReference type="ARBA" id="ARBA00022692"/>
    </source>
</evidence>
<evidence type="ECO:0000256" key="7">
    <source>
        <dbReference type="ARBA" id="ARBA00023128"/>
    </source>
</evidence>
<proteinExistence type="inferred from homology"/>
<organism evidence="12 13">
    <name type="scientific">Chrysochromulina tobinii</name>
    <dbReference type="NCBI Taxonomy" id="1460289"/>
    <lineage>
        <taxon>Eukaryota</taxon>
        <taxon>Haptista</taxon>
        <taxon>Haptophyta</taxon>
        <taxon>Prymnesiophyceae</taxon>
        <taxon>Prymnesiales</taxon>
        <taxon>Chrysochromulinaceae</taxon>
        <taxon>Chrysochromulina</taxon>
    </lineage>
</organism>
<dbReference type="Gene3D" id="1.50.40.10">
    <property type="entry name" value="Mitochondrial carrier domain"/>
    <property type="match status" value="1"/>
</dbReference>
<dbReference type="AlphaFoldDB" id="A0A0M0JTU2"/>
<sequence>MLAGGIAGAIEAGATWPVEYIKTQQQQPRKIVVRGGIVSAPQPYKGIVEGLQYNIKTAGFFSVYTGLTPTLILSIPKSSCRFGANAYFRDQLRSADGTLSAGASFVAGLFAGIAEAVLVVTPQETIKTKLISLNMGFRSGVRLIVEREGVAGLYQGGLSTALKQGGSVPSSAANARPGALPPAIRPSTVDGSHGSRGPKVLAILEAVLSVEEGGAPHGAPPSPLKRQSTLGVSELKKRKAEQAKKKLAPVPALISRDQTAREAHHSRDHSRNGGSRPPSAANGTLSNGGSRPASARGAVTSRPASSSPTINFLSKILSNKEGNGQKDVLPATVPTWKEDLVDNVRRRAAAHQAVKDYEAKCAAEKLAAEALEKEKQEMARLEAMTTADSLAAAGKATSRAASARGQRDAESPRPLSSKHELHAPSTSEPAPPSAGNSRQSSRPASARSHAASASATPADADAAEDEMGVENNMTAELAAMIARHDRNVREKQALISHYSNEYDKQVLQKQFNDADHEKMKRLLKSNIAELVRQGGRAGLQAAGSAADQALLITHDKMCVKVELLEARASESININTALEGAINKYRAERQDQKRFLLETDAREKQMDKDMRAFRAAAHSALDDKERVRGRLRRMRHEWKSETASAESDLQSLRTMEDELDKVIAIGEAAEEKDLQAFKRAESHQMRVAYAYTQKISLKAGYIRAQLEGNARQLLHLGQCAGVSGQNASATEAERYEVSDPNSCKEILLRTHKANETRNASELAFYQEQADLVEEAIRELTELEVEEEILTKRSKAATAANWSKGKHLLDQVATADREARRQEQLLSQLASVAPQLESCLARLHEAFATLGTAPNGLRPPLPARYVPKGLEAPRDKQPSHVQVSVSMEQLDALLQTLQSRVTHLVTMRGVDEETGEPIPLHEHLRPFVEIPEARSFAETKAEHDEMVLALFKRREAEEKDA</sequence>
<feature type="coiled-coil region" evidence="10">
    <location>
        <begin position="762"/>
        <end position="792"/>
    </location>
</feature>
<evidence type="ECO:0000256" key="8">
    <source>
        <dbReference type="ARBA" id="ARBA00023136"/>
    </source>
</evidence>
<keyword evidence="3" id="KW-0813">Transport</keyword>
<dbReference type="PANTHER" id="PTHR45788:SF4">
    <property type="entry name" value="TRICARBOXYLATE TRANSPORT PROTEIN, MITOCHONDRIAL"/>
    <property type="match status" value="1"/>
</dbReference>
<evidence type="ECO:0000256" key="2">
    <source>
        <dbReference type="ARBA" id="ARBA00006375"/>
    </source>
</evidence>
<evidence type="ECO:0000256" key="3">
    <source>
        <dbReference type="ARBA" id="ARBA00022448"/>
    </source>
</evidence>
<evidence type="ECO:0000256" key="1">
    <source>
        <dbReference type="ARBA" id="ARBA00004225"/>
    </source>
</evidence>
<feature type="compositionally biased region" description="Low complexity" evidence="11">
    <location>
        <begin position="391"/>
        <end position="404"/>
    </location>
</feature>
<dbReference type="PROSITE" id="PS50920">
    <property type="entry name" value="SOLCAR"/>
    <property type="match status" value="2"/>
</dbReference>
<evidence type="ECO:0000313" key="13">
    <source>
        <dbReference type="Proteomes" id="UP000037460"/>
    </source>
</evidence>
<evidence type="ECO:0000256" key="11">
    <source>
        <dbReference type="SAM" id="MobiDB-lite"/>
    </source>
</evidence>
<accession>A0A0M0JTU2</accession>
<dbReference type="InterPro" id="IPR049563">
    <property type="entry name" value="TXTP-like"/>
</dbReference>
<feature type="repeat" description="Solcar" evidence="9">
    <location>
        <begin position="99"/>
        <end position="183"/>
    </location>
</feature>
<reference evidence="13" key="1">
    <citation type="journal article" date="2015" name="PLoS Genet.">
        <title>Genome Sequence and Transcriptome Analyses of Chrysochromulina tobin: Metabolic Tools for Enhanced Algal Fitness in the Prominent Order Prymnesiales (Haptophyceae).</title>
        <authorList>
            <person name="Hovde B.T."/>
            <person name="Deodato C.R."/>
            <person name="Hunsperger H.M."/>
            <person name="Ryken S.A."/>
            <person name="Yost W."/>
            <person name="Jha R.K."/>
            <person name="Patterson J."/>
            <person name="Monnat R.J. Jr."/>
            <person name="Barlow S.B."/>
            <person name="Starkenburg S.R."/>
            <person name="Cattolico R.A."/>
        </authorList>
    </citation>
    <scope>NUCLEOTIDE SEQUENCE</scope>
    <source>
        <strain evidence="13">CCMP291</strain>
    </source>
</reference>